<evidence type="ECO:0000313" key="3">
    <source>
        <dbReference type="Proteomes" id="UP000008694"/>
    </source>
</evidence>
<evidence type="ECO:0000313" key="2">
    <source>
        <dbReference type="EMBL" id="EFH65290.1"/>
    </source>
</evidence>
<keyword evidence="1" id="KW-0812">Transmembrane</keyword>
<feature type="transmembrane region" description="Helical" evidence="1">
    <location>
        <begin position="26"/>
        <end position="45"/>
    </location>
</feature>
<keyword evidence="1" id="KW-0472">Membrane</keyword>
<protein>
    <submittedName>
        <fullName evidence="2">Predicted protein</fullName>
    </submittedName>
</protein>
<dbReference type="HOGENOM" id="CLU_3089936_0_0_1"/>
<dbReference type="AlphaFoldDB" id="D7KSQ5"/>
<keyword evidence="3" id="KW-1185">Reference proteome</keyword>
<dbReference type="EMBL" id="GL348714">
    <property type="protein sequence ID" value="EFH65290.1"/>
    <property type="molecule type" value="Genomic_DNA"/>
</dbReference>
<sequence length="52" mass="6157">MANTRLGKGEVQGNFLSDVKQVQFCWVLSSDLSTWSWMLLLIWILEQRMLRK</sequence>
<dbReference type="Proteomes" id="UP000008694">
    <property type="component" value="Unassembled WGS sequence"/>
</dbReference>
<name>D7KSQ5_ARALL</name>
<dbReference type="Gramene" id="scaffold_202500.1">
    <property type="protein sequence ID" value="scaffold_202500.1"/>
    <property type="gene ID" value="scaffold_202500.1"/>
</dbReference>
<reference evidence="3" key="1">
    <citation type="journal article" date="2011" name="Nat. Genet.">
        <title>The Arabidopsis lyrata genome sequence and the basis of rapid genome size change.</title>
        <authorList>
            <person name="Hu T.T."/>
            <person name="Pattyn P."/>
            <person name="Bakker E.G."/>
            <person name="Cao J."/>
            <person name="Cheng J.-F."/>
            <person name="Clark R.M."/>
            <person name="Fahlgren N."/>
            <person name="Fawcett J.A."/>
            <person name="Grimwood J."/>
            <person name="Gundlach H."/>
            <person name="Haberer G."/>
            <person name="Hollister J.D."/>
            <person name="Ossowski S."/>
            <person name="Ottilar R.P."/>
            <person name="Salamov A.A."/>
            <person name="Schneeberger K."/>
            <person name="Spannagl M."/>
            <person name="Wang X."/>
            <person name="Yang L."/>
            <person name="Nasrallah M.E."/>
            <person name="Bergelson J."/>
            <person name="Carrington J.C."/>
            <person name="Gaut B.S."/>
            <person name="Schmutz J."/>
            <person name="Mayer K.F.X."/>
            <person name="Van de Peer Y."/>
            <person name="Grigoriev I.V."/>
            <person name="Nordborg M."/>
            <person name="Weigel D."/>
            <person name="Guo Y.-L."/>
        </authorList>
    </citation>
    <scope>NUCLEOTIDE SEQUENCE [LARGE SCALE GENOMIC DNA]</scope>
    <source>
        <strain evidence="3">cv. MN47</strain>
    </source>
</reference>
<proteinExistence type="predicted"/>
<organism evidence="3">
    <name type="scientific">Arabidopsis lyrata subsp. lyrata</name>
    <name type="common">Lyre-leaved rock-cress</name>
    <dbReference type="NCBI Taxonomy" id="81972"/>
    <lineage>
        <taxon>Eukaryota</taxon>
        <taxon>Viridiplantae</taxon>
        <taxon>Streptophyta</taxon>
        <taxon>Embryophyta</taxon>
        <taxon>Tracheophyta</taxon>
        <taxon>Spermatophyta</taxon>
        <taxon>Magnoliopsida</taxon>
        <taxon>eudicotyledons</taxon>
        <taxon>Gunneridae</taxon>
        <taxon>Pentapetalae</taxon>
        <taxon>rosids</taxon>
        <taxon>malvids</taxon>
        <taxon>Brassicales</taxon>
        <taxon>Brassicaceae</taxon>
        <taxon>Camelineae</taxon>
        <taxon>Arabidopsis</taxon>
    </lineage>
</organism>
<evidence type="ECO:0000256" key="1">
    <source>
        <dbReference type="SAM" id="Phobius"/>
    </source>
</evidence>
<gene>
    <name evidence="2" type="ORF">ARALYDRAFT_895426</name>
</gene>
<keyword evidence="1" id="KW-1133">Transmembrane helix</keyword>
<accession>D7KSQ5</accession>